<dbReference type="InterPro" id="IPR002371">
    <property type="entry name" value="FlgK"/>
</dbReference>
<dbReference type="PANTHER" id="PTHR30033">
    <property type="entry name" value="FLAGELLAR HOOK-ASSOCIATED PROTEIN 1"/>
    <property type="match status" value="1"/>
</dbReference>
<evidence type="ECO:0000256" key="3">
    <source>
        <dbReference type="ARBA" id="ARBA00009677"/>
    </source>
</evidence>
<comment type="subcellular location">
    <subcellularLocation>
        <location evidence="1 7">Bacterial flagellum</location>
    </subcellularLocation>
    <subcellularLocation>
        <location evidence="2 7">Secreted</location>
    </subcellularLocation>
</comment>
<dbReference type="InterPro" id="IPR010930">
    <property type="entry name" value="Flg_bb/hook_C_dom"/>
</dbReference>
<dbReference type="RefSeq" id="WP_073474073.1">
    <property type="nucleotide sequence ID" value="NZ_FQZU01000005.1"/>
</dbReference>
<dbReference type="AlphaFoldDB" id="A0A1M6HLC2"/>
<feature type="domain" description="Flagellar hook-associated protein FlgK helical" evidence="10">
    <location>
        <begin position="98"/>
        <end position="314"/>
    </location>
</feature>
<evidence type="ECO:0000259" key="10">
    <source>
        <dbReference type="Pfam" id="PF22638"/>
    </source>
</evidence>
<keyword evidence="12" id="KW-1185">Reference proteome</keyword>
<evidence type="ECO:0000259" key="8">
    <source>
        <dbReference type="Pfam" id="PF00460"/>
    </source>
</evidence>
<comment type="similarity">
    <text evidence="3 7">Belongs to the flagella basal body rod proteins family.</text>
</comment>
<dbReference type="OrthoDB" id="9802553at2"/>
<dbReference type="InterPro" id="IPR001444">
    <property type="entry name" value="Flag_bb_rod_N"/>
</dbReference>
<dbReference type="NCBIfam" id="TIGR02492">
    <property type="entry name" value="flgK_ends"/>
    <property type="match status" value="1"/>
</dbReference>
<dbReference type="STRING" id="1121393.SAMN02745216_01255"/>
<dbReference type="InterPro" id="IPR053927">
    <property type="entry name" value="FlgK_helical"/>
</dbReference>
<keyword evidence="11" id="KW-0282">Flagellum</keyword>
<dbReference type="Proteomes" id="UP000183994">
    <property type="component" value="Unassembled WGS sequence"/>
</dbReference>
<dbReference type="Pfam" id="PF06429">
    <property type="entry name" value="Flg_bbr_C"/>
    <property type="match status" value="1"/>
</dbReference>
<dbReference type="Pfam" id="PF00460">
    <property type="entry name" value="Flg_bb_rod"/>
    <property type="match status" value="1"/>
</dbReference>
<dbReference type="Pfam" id="PF22638">
    <property type="entry name" value="FlgK_D1"/>
    <property type="match status" value="1"/>
</dbReference>
<dbReference type="GO" id="GO:0005198">
    <property type="term" value="F:structural molecule activity"/>
    <property type="evidence" value="ECO:0007669"/>
    <property type="project" value="UniProtKB-UniRule"/>
</dbReference>
<keyword evidence="5 7" id="KW-0964">Secreted</keyword>
<evidence type="ECO:0000313" key="11">
    <source>
        <dbReference type="EMBL" id="SHJ22959.1"/>
    </source>
</evidence>
<dbReference type="SUPFAM" id="SSF64518">
    <property type="entry name" value="Phase 1 flagellin"/>
    <property type="match status" value="1"/>
</dbReference>
<evidence type="ECO:0000256" key="4">
    <source>
        <dbReference type="ARBA" id="ARBA00016244"/>
    </source>
</evidence>
<accession>A0A1M6HLC2</accession>
<reference evidence="12" key="1">
    <citation type="submission" date="2016-11" db="EMBL/GenBank/DDBJ databases">
        <authorList>
            <person name="Varghese N."/>
            <person name="Submissions S."/>
        </authorList>
    </citation>
    <scope>NUCLEOTIDE SEQUENCE [LARGE SCALE GENOMIC DNA]</scope>
    <source>
        <strain evidence="12">DSM 16219</strain>
    </source>
</reference>
<feature type="domain" description="Flagellar basal-body/hook protein C-terminal" evidence="9">
    <location>
        <begin position="542"/>
        <end position="580"/>
    </location>
</feature>
<evidence type="ECO:0000256" key="2">
    <source>
        <dbReference type="ARBA" id="ARBA00004613"/>
    </source>
</evidence>
<keyword evidence="11" id="KW-0966">Cell projection</keyword>
<keyword evidence="6 7" id="KW-0975">Bacterial flagellum</keyword>
<evidence type="ECO:0000256" key="1">
    <source>
        <dbReference type="ARBA" id="ARBA00004365"/>
    </source>
</evidence>
<keyword evidence="11" id="KW-0969">Cilium</keyword>
<evidence type="ECO:0000256" key="7">
    <source>
        <dbReference type="RuleBase" id="RU362065"/>
    </source>
</evidence>
<dbReference type="GO" id="GO:0044780">
    <property type="term" value="P:bacterial-type flagellum assembly"/>
    <property type="evidence" value="ECO:0007669"/>
    <property type="project" value="InterPro"/>
</dbReference>
<feature type="domain" description="Flagellar basal body rod protein N-terminal" evidence="8">
    <location>
        <begin position="8"/>
        <end position="38"/>
    </location>
</feature>
<dbReference type="GO" id="GO:0005576">
    <property type="term" value="C:extracellular region"/>
    <property type="evidence" value="ECO:0007669"/>
    <property type="project" value="UniProtKB-SubCell"/>
</dbReference>
<dbReference type="PRINTS" id="PR01005">
    <property type="entry name" value="FLGHOOKAP1"/>
</dbReference>
<evidence type="ECO:0000259" key="9">
    <source>
        <dbReference type="Pfam" id="PF06429"/>
    </source>
</evidence>
<dbReference type="GO" id="GO:0009424">
    <property type="term" value="C:bacterial-type flagellum hook"/>
    <property type="evidence" value="ECO:0007669"/>
    <property type="project" value="UniProtKB-UniRule"/>
</dbReference>
<dbReference type="EMBL" id="FQZU01000005">
    <property type="protein sequence ID" value="SHJ22959.1"/>
    <property type="molecule type" value="Genomic_DNA"/>
</dbReference>
<evidence type="ECO:0000313" key="12">
    <source>
        <dbReference type="Proteomes" id="UP000183994"/>
    </source>
</evidence>
<proteinExistence type="inferred from homology"/>
<evidence type="ECO:0000256" key="5">
    <source>
        <dbReference type="ARBA" id="ARBA00022525"/>
    </source>
</evidence>
<dbReference type="PANTHER" id="PTHR30033:SF1">
    <property type="entry name" value="FLAGELLAR HOOK-ASSOCIATED PROTEIN 1"/>
    <property type="match status" value="1"/>
</dbReference>
<evidence type="ECO:0000256" key="6">
    <source>
        <dbReference type="ARBA" id="ARBA00023143"/>
    </source>
</evidence>
<organism evidence="11 12">
    <name type="scientific">Desulfatibacillum alkenivorans DSM 16219</name>
    <dbReference type="NCBI Taxonomy" id="1121393"/>
    <lineage>
        <taxon>Bacteria</taxon>
        <taxon>Pseudomonadati</taxon>
        <taxon>Thermodesulfobacteriota</taxon>
        <taxon>Desulfobacteria</taxon>
        <taxon>Desulfobacterales</taxon>
        <taxon>Desulfatibacillaceae</taxon>
        <taxon>Desulfatibacillum</taxon>
    </lineage>
</organism>
<protein>
    <recommendedName>
        <fullName evidence="4 7">Flagellar hook-associated protein 1</fullName>
        <shortName evidence="7">HAP1</shortName>
    </recommendedName>
</protein>
<name>A0A1M6HLC2_9BACT</name>
<gene>
    <name evidence="7" type="primary">flgK</name>
    <name evidence="11" type="ORF">SAMN02745216_01255</name>
</gene>
<sequence>MPGIRSALDIAVGAMATHQYGMDVVSHNVANVNTEGYTLQTVINKSKVPQASGGFMFGRGVETYEIRQLVDETVEKRLLEYRSSLASAEEIETFGKVLDGLFNEVEGNGLGTMLSDFFNSWEDLSLNSAGTAERSVLYEQALGLAQYIDELDAALIGEEENLGISLQSGVEAVNTLTSQIADLNQQIVAASQNTNPNDLLDQRNYLMSELAQYIDVQTFAQDDGSLTVLGPRGVTLVIGSDQFDINLHQGDIIYGKGTDKELTITDYVEEGRMGGWLEMRDTVISELRANLNEVSKEMIWAVNTIHSQGIGLTGLTSTTGSYTAAATNQPVNSAAADLFFGDRITDGAFTFWVYDASGNVVNPGGTNIAITANTTTMDDIATALGAVDLNVTASSVGGRLSITAGSGYTFGFTEDTSNVLAALGVNTFFTGEGSGTMGIHETIAADRNMIAAGKADAATGEISSGNNETSLAIGELKYTNLSIKEWQSNRIGSDTSTTVNATIEGYYASMISALGSSLNSAERNREFAESMVQNLETVRGSISGVSLDEEMTKLIELQQSYAAAAKLITTMDEIFQTLMTIKS</sequence>